<comment type="similarity">
    <text evidence="1">Belongs to the cutinase family.</text>
</comment>
<dbReference type="STRING" id="1035195.HMPREF9997_02426"/>
<feature type="region of interest" description="Disordered" evidence="5">
    <location>
        <begin position="28"/>
        <end position="47"/>
    </location>
</feature>
<dbReference type="InterPro" id="IPR029058">
    <property type="entry name" value="AB_hydrolase_fold"/>
</dbReference>
<dbReference type="Pfam" id="PF01083">
    <property type="entry name" value="Cutinase"/>
    <property type="match status" value="1"/>
</dbReference>
<dbReference type="Proteomes" id="UP000010445">
    <property type="component" value="Unassembled WGS sequence"/>
</dbReference>
<keyword evidence="4" id="KW-1015">Disulfide bond</keyword>
<evidence type="ECO:0000256" key="6">
    <source>
        <dbReference type="SAM" id="Phobius"/>
    </source>
</evidence>
<keyword evidence="8" id="KW-1185">Reference proteome</keyword>
<proteinExistence type="inferred from homology"/>
<evidence type="ECO:0000256" key="4">
    <source>
        <dbReference type="ARBA" id="ARBA00023157"/>
    </source>
</evidence>
<organism evidence="7 8">
    <name type="scientific">Corynebacterium durum F0235</name>
    <dbReference type="NCBI Taxonomy" id="1035195"/>
    <lineage>
        <taxon>Bacteria</taxon>
        <taxon>Bacillati</taxon>
        <taxon>Actinomycetota</taxon>
        <taxon>Actinomycetes</taxon>
        <taxon>Mycobacteriales</taxon>
        <taxon>Corynebacteriaceae</taxon>
        <taxon>Corynebacterium</taxon>
    </lineage>
</organism>
<keyword evidence="6" id="KW-1133">Transmembrane helix</keyword>
<name>L1M9Y7_9CORY</name>
<evidence type="ECO:0000313" key="7">
    <source>
        <dbReference type="EMBL" id="EKX88063.1"/>
    </source>
</evidence>
<evidence type="ECO:0000313" key="8">
    <source>
        <dbReference type="Proteomes" id="UP000010445"/>
    </source>
</evidence>
<gene>
    <name evidence="7" type="ORF">HMPREF9997_02426</name>
</gene>
<dbReference type="SMART" id="SM01110">
    <property type="entry name" value="Cutinase"/>
    <property type="match status" value="1"/>
</dbReference>
<evidence type="ECO:0000256" key="5">
    <source>
        <dbReference type="SAM" id="MobiDB-lite"/>
    </source>
</evidence>
<reference evidence="7 8" key="1">
    <citation type="submission" date="2012-05" db="EMBL/GenBank/DDBJ databases">
        <authorList>
            <person name="Weinstock G."/>
            <person name="Sodergren E."/>
            <person name="Lobos E.A."/>
            <person name="Fulton L."/>
            <person name="Fulton R."/>
            <person name="Courtney L."/>
            <person name="Fronick C."/>
            <person name="O'Laughlin M."/>
            <person name="Godfrey J."/>
            <person name="Wilson R.M."/>
            <person name="Miner T."/>
            <person name="Farmer C."/>
            <person name="Delehaunty K."/>
            <person name="Cordes M."/>
            <person name="Minx P."/>
            <person name="Tomlinson C."/>
            <person name="Chen J."/>
            <person name="Wollam A."/>
            <person name="Pepin K.H."/>
            <person name="Bhonagiri V."/>
            <person name="Zhang X."/>
            <person name="Suruliraj S."/>
            <person name="Warren W."/>
            <person name="Mitreva M."/>
            <person name="Mardis E.R."/>
            <person name="Wilson R.K."/>
        </authorList>
    </citation>
    <scope>NUCLEOTIDE SEQUENCE [LARGE SCALE GENOMIC DNA]</scope>
    <source>
        <strain evidence="7 8">F0235</strain>
    </source>
</reference>
<evidence type="ECO:0000256" key="1">
    <source>
        <dbReference type="ARBA" id="ARBA00007534"/>
    </source>
</evidence>
<dbReference type="InterPro" id="IPR000675">
    <property type="entry name" value="Cutinase/axe"/>
</dbReference>
<dbReference type="GO" id="GO:0052689">
    <property type="term" value="F:carboxylic ester hydrolase activity"/>
    <property type="evidence" value="ECO:0007669"/>
    <property type="project" value="UniProtKB-KW"/>
</dbReference>
<keyword evidence="2" id="KW-0719">Serine esterase</keyword>
<evidence type="ECO:0000256" key="3">
    <source>
        <dbReference type="ARBA" id="ARBA00022801"/>
    </source>
</evidence>
<keyword evidence="6" id="KW-0472">Membrane</keyword>
<dbReference type="AlphaFoldDB" id="L1M9Y7"/>
<dbReference type="PANTHER" id="PTHR33630:SF9">
    <property type="entry name" value="CUTINASE 4"/>
    <property type="match status" value="1"/>
</dbReference>
<comment type="caution">
    <text evidence="7">The sequence shown here is derived from an EMBL/GenBank/DDBJ whole genome shotgun (WGS) entry which is preliminary data.</text>
</comment>
<keyword evidence="6" id="KW-0812">Transmembrane</keyword>
<feature type="transmembrane region" description="Helical" evidence="6">
    <location>
        <begin position="7"/>
        <end position="26"/>
    </location>
</feature>
<dbReference type="PATRIC" id="fig|1035195.3.peg.2167"/>
<dbReference type="HOGENOM" id="CLU_882318_0_0_11"/>
<sequence length="304" mass="32119">MRKGLTVLAVVVVLGIIVGGILQWIGSQDNPPTPPPTDGPTTQAQQPDWCPNVEVVAAPGTWESASTDDPYNPTFNPMSYMLSVTRPLQEAHPADDVRVWTLPYVAQFKNINSQQEITYDESRTEGTTRAQEEMTKTHNECPLTDFILVGFSQGAVIMGDIANAIGQGTGPIPADRVRGVALVADGRREPGVGQQAGNPVAGVGAEVSLAAVNALVQPIVPGATMRGPRPGGFGSLNDRTFEICAADDHICDAPLGVGAAFERAQALVAATGVHSQYATNPNVFPGSTTTEWLINWANGLINQQ</sequence>
<dbReference type="PANTHER" id="PTHR33630">
    <property type="entry name" value="CUTINASE RV1984C-RELATED-RELATED"/>
    <property type="match status" value="1"/>
</dbReference>
<keyword evidence="3" id="KW-0378">Hydrolase</keyword>
<dbReference type="eggNOG" id="COG4223">
    <property type="taxonomic scope" value="Bacteria"/>
</dbReference>
<dbReference type="RefSeq" id="WP_006062231.1">
    <property type="nucleotide sequence ID" value="NZ_KB290824.1"/>
</dbReference>
<dbReference type="OrthoDB" id="4423762at2"/>
<dbReference type="SUPFAM" id="SSF53474">
    <property type="entry name" value="alpha/beta-Hydrolases"/>
    <property type="match status" value="1"/>
</dbReference>
<evidence type="ECO:0000256" key="2">
    <source>
        <dbReference type="ARBA" id="ARBA00022487"/>
    </source>
</evidence>
<protein>
    <submittedName>
        <fullName evidence="7">Cutinase</fullName>
    </submittedName>
</protein>
<dbReference type="EMBL" id="AMEM01000040">
    <property type="protein sequence ID" value="EKX88063.1"/>
    <property type="molecule type" value="Genomic_DNA"/>
</dbReference>
<accession>L1M9Y7</accession>
<dbReference type="Gene3D" id="3.40.50.1820">
    <property type="entry name" value="alpha/beta hydrolase"/>
    <property type="match status" value="1"/>
</dbReference>